<evidence type="ECO:0000313" key="8">
    <source>
        <dbReference type="Proteomes" id="UP000326396"/>
    </source>
</evidence>
<gene>
    <name evidence="7" type="ORF">E3N88_16737</name>
</gene>
<dbReference type="SUPFAM" id="SSF47113">
    <property type="entry name" value="Histone-fold"/>
    <property type="match status" value="1"/>
</dbReference>
<keyword evidence="8" id="KW-1185">Reference proteome</keyword>
<evidence type="ECO:0000256" key="3">
    <source>
        <dbReference type="ARBA" id="ARBA00023163"/>
    </source>
</evidence>
<name>A0A5N6NQ01_9ASTR</name>
<comment type="caution">
    <text evidence="7">The sequence shown here is derived from an EMBL/GenBank/DDBJ whole genome shotgun (WGS) entry which is preliminary data.</text>
</comment>
<keyword evidence="4" id="KW-0539">Nucleus</keyword>
<dbReference type="SMART" id="SM00576">
    <property type="entry name" value="BTP"/>
    <property type="match status" value="1"/>
</dbReference>
<dbReference type="InterPro" id="IPR037818">
    <property type="entry name" value="TAF8"/>
</dbReference>
<feature type="region of interest" description="Disordered" evidence="5">
    <location>
        <begin position="1"/>
        <end position="25"/>
    </location>
</feature>
<feature type="compositionally biased region" description="Low complexity" evidence="5">
    <location>
        <begin position="12"/>
        <end position="25"/>
    </location>
</feature>
<dbReference type="EMBL" id="SZYD01000009">
    <property type="protein sequence ID" value="KAD5316791.1"/>
    <property type="molecule type" value="Genomic_DNA"/>
</dbReference>
<evidence type="ECO:0000256" key="1">
    <source>
        <dbReference type="ARBA" id="ARBA00004123"/>
    </source>
</evidence>
<dbReference type="PANTHER" id="PTHR46338:SF13">
    <property type="entry name" value="TRANSCRIPTION INITIATION FACTOR TFIID SUBUNIT 8-LIKE"/>
    <property type="match status" value="1"/>
</dbReference>
<accession>A0A5N6NQ01</accession>
<dbReference type="PANTHER" id="PTHR46338">
    <property type="entry name" value="TRANSCRIPTION INITIATION FACTOR TFIID SUBUNIT 8"/>
    <property type="match status" value="1"/>
</dbReference>
<keyword evidence="3" id="KW-0804">Transcription</keyword>
<dbReference type="CDD" id="cd00076">
    <property type="entry name" value="HFD_SF"/>
    <property type="match status" value="1"/>
</dbReference>
<dbReference type="Proteomes" id="UP000326396">
    <property type="component" value="Linkage Group LG17"/>
</dbReference>
<protein>
    <recommendedName>
        <fullName evidence="6">Bromodomain associated domain-containing protein</fullName>
    </recommendedName>
</protein>
<dbReference type="InterPro" id="IPR009072">
    <property type="entry name" value="Histone-fold"/>
</dbReference>
<dbReference type="OrthoDB" id="436852at2759"/>
<proteinExistence type="predicted"/>
<evidence type="ECO:0000259" key="6">
    <source>
        <dbReference type="SMART" id="SM00576"/>
    </source>
</evidence>
<sequence length="274" mass="30212">MKVKTKKMKIIDSSSLSSSSSSQSSDMESLDLHTAVVRIAVAQICNSVGYDGAQSSALQTLTSVAFRYLQSLANAAAISATSTGRTQCNLLDIIRALEDLHSGGGFHGNSDLKRRLYILSDSSILIDTMKFVYLTDEIPFAKPLPRRRHTLPPNPPCFFDESGKLNHIPRWLPAFPEISDVVEKTVVPAPRKDERIELIREISKLPEKRKKVSFTIGGGGRNVIEMQSGVDFRVGICKGGKRVSCQVYDDENLVNASCSSHHDSKFRLTLKNKS</sequence>
<reference evidence="7 8" key="1">
    <citation type="submission" date="2019-05" db="EMBL/GenBank/DDBJ databases">
        <title>Mikania micrantha, genome provides insights into the molecular mechanism of rapid growth.</title>
        <authorList>
            <person name="Liu B."/>
        </authorList>
    </citation>
    <scope>NUCLEOTIDE SEQUENCE [LARGE SCALE GENOMIC DNA]</scope>
    <source>
        <strain evidence="7">NLD-2019</strain>
        <tissue evidence="7">Leaf</tissue>
    </source>
</reference>
<organism evidence="7 8">
    <name type="scientific">Mikania micrantha</name>
    <name type="common">bitter vine</name>
    <dbReference type="NCBI Taxonomy" id="192012"/>
    <lineage>
        <taxon>Eukaryota</taxon>
        <taxon>Viridiplantae</taxon>
        <taxon>Streptophyta</taxon>
        <taxon>Embryophyta</taxon>
        <taxon>Tracheophyta</taxon>
        <taxon>Spermatophyta</taxon>
        <taxon>Magnoliopsida</taxon>
        <taxon>eudicotyledons</taxon>
        <taxon>Gunneridae</taxon>
        <taxon>Pentapetalae</taxon>
        <taxon>asterids</taxon>
        <taxon>campanulids</taxon>
        <taxon>Asterales</taxon>
        <taxon>Asteraceae</taxon>
        <taxon>Asteroideae</taxon>
        <taxon>Heliantheae alliance</taxon>
        <taxon>Eupatorieae</taxon>
        <taxon>Mikania</taxon>
    </lineage>
</organism>
<feature type="domain" description="Bromodomain associated" evidence="6">
    <location>
        <begin position="30"/>
        <end position="106"/>
    </location>
</feature>
<evidence type="ECO:0000256" key="5">
    <source>
        <dbReference type="SAM" id="MobiDB-lite"/>
    </source>
</evidence>
<dbReference type="Pfam" id="PF07524">
    <property type="entry name" value="Bromo_TP"/>
    <property type="match status" value="1"/>
</dbReference>
<evidence type="ECO:0000256" key="4">
    <source>
        <dbReference type="ARBA" id="ARBA00023242"/>
    </source>
</evidence>
<dbReference type="Gene3D" id="1.10.20.10">
    <property type="entry name" value="Histone, subunit A"/>
    <property type="match status" value="1"/>
</dbReference>
<evidence type="ECO:0000313" key="7">
    <source>
        <dbReference type="EMBL" id="KAD5316791.1"/>
    </source>
</evidence>
<dbReference type="GO" id="GO:0005669">
    <property type="term" value="C:transcription factor TFIID complex"/>
    <property type="evidence" value="ECO:0007669"/>
    <property type="project" value="InterPro"/>
</dbReference>
<keyword evidence="2" id="KW-0805">Transcription regulation</keyword>
<dbReference type="AlphaFoldDB" id="A0A5N6NQ01"/>
<dbReference type="InterPro" id="IPR006565">
    <property type="entry name" value="BTP"/>
</dbReference>
<comment type="subcellular location">
    <subcellularLocation>
        <location evidence="1">Nucleus</location>
    </subcellularLocation>
</comment>
<dbReference type="GO" id="GO:0046982">
    <property type="term" value="F:protein heterodimerization activity"/>
    <property type="evidence" value="ECO:0007669"/>
    <property type="project" value="InterPro"/>
</dbReference>
<evidence type="ECO:0000256" key="2">
    <source>
        <dbReference type="ARBA" id="ARBA00023015"/>
    </source>
</evidence>